<name>A0ABQ4AS88_9ACTN</name>
<keyword evidence="2" id="KW-1185">Reference proteome</keyword>
<comment type="caution">
    <text evidence="1">The sequence shown here is derived from an EMBL/GenBank/DDBJ whole genome shotgun (WGS) entry which is preliminary data.</text>
</comment>
<accession>A0ABQ4AS88</accession>
<sequence>MVDVFGVPVTEERVQEWVGENGRIPVGDQTVQRTVAADMFVQCGLNAGHDYTITRPLSCGNAVSPAPGR</sequence>
<gene>
    <name evidence="1" type="ORF">Alo02nite_67800</name>
</gene>
<dbReference type="EMBL" id="BOMP01000114">
    <property type="protein sequence ID" value="GIE43882.1"/>
    <property type="molecule type" value="Genomic_DNA"/>
</dbReference>
<evidence type="ECO:0000313" key="2">
    <source>
        <dbReference type="Proteomes" id="UP000631312"/>
    </source>
</evidence>
<proteinExistence type="predicted"/>
<dbReference type="Proteomes" id="UP000631312">
    <property type="component" value="Unassembled WGS sequence"/>
</dbReference>
<reference evidence="1 2" key="1">
    <citation type="submission" date="2021-01" db="EMBL/GenBank/DDBJ databases">
        <title>Whole genome shotgun sequence of Actinoplanes lobatus NBRC 12513.</title>
        <authorList>
            <person name="Komaki H."/>
            <person name="Tamura T."/>
        </authorList>
    </citation>
    <scope>NUCLEOTIDE SEQUENCE [LARGE SCALE GENOMIC DNA]</scope>
    <source>
        <strain evidence="1 2">NBRC 12513</strain>
    </source>
</reference>
<evidence type="ECO:0000313" key="1">
    <source>
        <dbReference type="EMBL" id="GIE43882.1"/>
    </source>
</evidence>
<protein>
    <submittedName>
        <fullName evidence="1">Uncharacterized protein</fullName>
    </submittedName>
</protein>
<organism evidence="1 2">
    <name type="scientific">Actinoplanes lobatus</name>
    <dbReference type="NCBI Taxonomy" id="113568"/>
    <lineage>
        <taxon>Bacteria</taxon>
        <taxon>Bacillati</taxon>
        <taxon>Actinomycetota</taxon>
        <taxon>Actinomycetes</taxon>
        <taxon>Micromonosporales</taxon>
        <taxon>Micromonosporaceae</taxon>
        <taxon>Actinoplanes</taxon>
    </lineage>
</organism>